<protein>
    <submittedName>
        <fullName evidence="2">Uncharacterized protein</fullName>
    </submittedName>
</protein>
<evidence type="ECO:0000313" key="3">
    <source>
        <dbReference type="Proteomes" id="UP000663760"/>
    </source>
</evidence>
<evidence type="ECO:0000313" key="2">
    <source>
        <dbReference type="EMBL" id="CAA7393216.1"/>
    </source>
</evidence>
<keyword evidence="3" id="KW-1185">Reference proteome</keyword>
<dbReference type="AlphaFoldDB" id="A0A7I8K8T1"/>
<name>A0A7I8K8T1_SPIIN</name>
<evidence type="ECO:0000313" key="1">
    <source>
        <dbReference type="EMBL" id="CAA2617499.1"/>
    </source>
</evidence>
<dbReference type="EMBL" id="LR746266">
    <property type="protein sequence ID" value="CAA7393216.1"/>
    <property type="molecule type" value="Genomic_DNA"/>
</dbReference>
<organism evidence="2 3">
    <name type="scientific">Spirodela intermedia</name>
    <name type="common">Intermediate duckweed</name>
    <dbReference type="NCBI Taxonomy" id="51605"/>
    <lineage>
        <taxon>Eukaryota</taxon>
        <taxon>Viridiplantae</taxon>
        <taxon>Streptophyta</taxon>
        <taxon>Embryophyta</taxon>
        <taxon>Tracheophyta</taxon>
        <taxon>Spermatophyta</taxon>
        <taxon>Magnoliopsida</taxon>
        <taxon>Liliopsida</taxon>
        <taxon>Araceae</taxon>
        <taxon>Lemnoideae</taxon>
        <taxon>Spirodela</taxon>
    </lineage>
</organism>
<accession>A0A7I8K8T1</accession>
<dbReference type="EMBL" id="LR743590">
    <property type="protein sequence ID" value="CAA2617499.1"/>
    <property type="molecule type" value="Genomic_DNA"/>
</dbReference>
<dbReference type="Proteomes" id="UP000663760">
    <property type="component" value="Chromosome 3"/>
</dbReference>
<gene>
    <name evidence="1" type="ORF">SI7747_03003665</name>
    <name evidence="2" type="ORF">SI8410_03004002</name>
</gene>
<reference evidence="2" key="1">
    <citation type="submission" date="2020-02" db="EMBL/GenBank/DDBJ databases">
        <authorList>
            <person name="Scholz U."/>
            <person name="Mascher M."/>
            <person name="Fiebig A."/>
        </authorList>
    </citation>
    <scope>NUCLEOTIDE SEQUENCE</scope>
</reference>
<sequence length="87" mass="9773">MNSIEINPRIKLLAIALEGQEVGSRRLIDINLLDEGLEPTIVGLNRDITLFAREKRLKDLHNAIDVHLVGIHNLHSESQEMGRGDAR</sequence>
<proteinExistence type="predicted"/>